<proteinExistence type="predicted"/>
<keyword evidence="2" id="KW-1185">Reference proteome</keyword>
<evidence type="ECO:0000313" key="1">
    <source>
        <dbReference type="EMBL" id="CAJ2501981.1"/>
    </source>
</evidence>
<protein>
    <submittedName>
        <fullName evidence="1">Uu.00g048340.m01.CDS01</fullName>
    </submittedName>
</protein>
<organism evidence="1 2">
    <name type="scientific">Anthostomella pinea</name>
    <dbReference type="NCBI Taxonomy" id="933095"/>
    <lineage>
        <taxon>Eukaryota</taxon>
        <taxon>Fungi</taxon>
        <taxon>Dikarya</taxon>
        <taxon>Ascomycota</taxon>
        <taxon>Pezizomycotina</taxon>
        <taxon>Sordariomycetes</taxon>
        <taxon>Xylariomycetidae</taxon>
        <taxon>Xylariales</taxon>
        <taxon>Xylariaceae</taxon>
        <taxon>Anthostomella</taxon>
    </lineage>
</organism>
<dbReference type="EMBL" id="CAUWAG010000003">
    <property type="protein sequence ID" value="CAJ2501981.1"/>
    <property type="molecule type" value="Genomic_DNA"/>
</dbReference>
<name>A0AAI8VBR0_9PEZI</name>
<gene>
    <name evidence="1" type="ORF">KHLLAP_LOCUS2449</name>
</gene>
<dbReference type="AlphaFoldDB" id="A0AAI8VBR0"/>
<reference evidence="1" key="1">
    <citation type="submission" date="2023-10" db="EMBL/GenBank/DDBJ databases">
        <authorList>
            <person name="Hackl T."/>
        </authorList>
    </citation>
    <scope>NUCLEOTIDE SEQUENCE</scope>
</reference>
<accession>A0AAI8VBR0</accession>
<dbReference type="Proteomes" id="UP001295740">
    <property type="component" value="Unassembled WGS sequence"/>
</dbReference>
<evidence type="ECO:0000313" key="2">
    <source>
        <dbReference type="Proteomes" id="UP001295740"/>
    </source>
</evidence>
<sequence length="61" mass="6568">MAEDTFAPQPDLKPTRYAAAGPLRGKWPLHFISTARVFARAKSIFESAAPSSQPLPGSRGL</sequence>
<comment type="caution">
    <text evidence="1">The sequence shown here is derived from an EMBL/GenBank/DDBJ whole genome shotgun (WGS) entry which is preliminary data.</text>
</comment>